<evidence type="ECO:0000313" key="1">
    <source>
        <dbReference type="EMBL" id="MFC5706885.1"/>
    </source>
</evidence>
<organism evidence="1 2">
    <name type="scientific">Aeromonas eucrenophila</name>
    <dbReference type="NCBI Taxonomy" id="649"/>
    <lineage>
        <taxon>Bacteria</taxon>
        <taxon>Pseudomonadati</taxon>
        <taxon>Pseudomonadota</taxon>
        <taxon>Gammaproteobacteria</taxon>
        <taxon>Aeromonadales</taxon>
        <taxon>Aeromonadaceae</taxon>
        <taxon>Aeromonas</taxon>
    </lineage>
</organism>
<comment type="caution">
    <text evidence="1">The sequence shown here is derived from an EMBL/GenBank/DDBJ whole genome shotgun (WGS) entry which is preliminary data.</text>
</comment>
<dbReference type="RefSeq" id="WP_042643156.1">
    <property type="nucleotide sequence ID" value="NZ_CDDF01000014.1"/>
</dbReference>
<evidence type="ECO:0000313" key="2">
    <source>
        <dbReference type="Proteomes" id="UP001596132"/>
    </source>
</evidence>
<name>A0ABW0YB78_9GAMM</name>
<keyword evidence="2" id="KW-1185">Reference proteome</keyword>
<dbReference type="Proteomes" id="UP001596132">
    <property type="component" value="Unassembled WGS sequence"/>
</dbReference>
<accession>A0ABW0YB78</accession>
<gene>
    <name evidence="1" type="ORF">ACFPVW_12615</name>
</gene>
<sequence length="181" mass="20774">MNVDEVTHWKPFKPQQGPSVDLSFLDGHYVSYTYQPEGEKGITYQFYVTYSFHCFAKAYDWQTEADQRKLLYKAPNDARPFCSQRYELAKKYMSQVIENLPESIVVHAGYGSYASTKVVDDAGKEAWYFVPFKVFREKKKFRIHVTSAYLSTTPPGGGKVKFFTIARNLKLGKALPKPRGA</sequence>
<reference evidence="2" key="1">
    <citation type="journal article" date="2019" name="Int. J. Syst. Evol. Microbiol.">
        <title>The Global Catalogue of Microorganisms (GCM) 10K type strain sequencing project: providing services to taxonomists for standard genome sequencing and annotation.</title>
        <authorList>
            <consortium name="The Broad Institute Genomics Platform"/>
            <consortium name="The Broad Institute Genome Sequencing Center for Infectious Disease"/>
            <person name="Wu L."/>
            <person name="Ma J."/>
        </authorList>
    </citation>
    <scope>NUCLEOTIDE SEQUENCE [LARGE SCALE GENOMIC DNA]</scope>
    <source>
        <strain evidence="2">KCTC 15012</strain>
    </source>
</reference>
<proteinExistence type="predicted"/>
<protein>
    <recommendedName>
        <fullName evidence="3">Stationary phase growth adaptation protein</fullName>
    </recommendedName>
</protein>
<dbReference type="EMBL" id="JBHSPP010000015">
    <property type="protein sequence ID" value="MFC5706885.1"/>
    <property type="molecule type" value="Genomic_DNA"/>
</dbReference>
<evidence type="ECO:0008006" key="3">
    <source>
        <dbReference type="Google" id="ProtNLM"/>
    </source>
</evidence>